<name>A0AAV4WJ86_9ARAC</name>
<dbReference type="AlphaFoldDB" id="A0AAV4WJ86"/>
<reference evidence="1 2" key="1">
    <citation type="submission" date="2021-06" db="EMBL/GenBank/DDBJ databases">
        <title>Caerostris darwini draft genome.</title>
        <authorList>
            <person name="Kono N."/>
            <person name="Arakawa K."/>
        </authorList>
    </citation>
    <scope>NUCLEOTIDE SEQUENCE [LARGE SCALE GENOMIC DNA]</scope>
</reference>
<comment type="caution">
    <text evidence="1">The sequence shown here is derived from an EMBL/GenBank/DDBJ whole genome shotgun (WGS) entry which is preliminary data.</text>
</comment>
<organism evidence="1 2">
    <name type="scientific">Caerostris darwini</name>
    <dbReference type="NCBI Taxonomy" id="1538125"/>
    <lineage>
        <taxon>Eukaryota</taxon>
        <taxon>Metazoa</taxon>
        <taxon>Ecdysozoa</taxon>
        <taxon>Arthropoda</taxon>
        <taxon>Chelicerata</taxon>
        <taxon>Arachnida</taxon>
        <taxon>Araneae</taxon>
        <taxon>Araneomorphae</taxon>
        <taxon>Entelegynae</taxon>
        <taxon>Araneoidea</taxon>
        <taxon>Araneidae</taxon>
        <taxon>Caerostris</taxon>
    </lineage>
</organism>
<proteinExistence type="predicted"/>
<keyword evidence="2" id="KW-1185">Reference proteome</keyword>
<sequence length="103" mass="11089">MQISAWLCQSGGVVSPAPIQCQPITAPSFQPQRLLIGAPCIGGTLMHLLFPSPASSTPALSNKDFSLFSLSIFSTIRDNGGFLLLRFFLLRILPKSRRPSAST</sequence>
<dbReference type="Proteomes" id="UP001054837">
    <property type="component" value="Unassembled WGS sequence"/>
</dbReference>
<dbReference type="EMBL" id="BPLQ01014670">
    <property type="protein sequence ID" value="GIY81929.1"/>
    <property type="molecule type" value="Genomic_DNA"/>
</dbReference>
<accession>A0AAV4WJ86</accession>
<evidence type="ECO:0000313" key="2">
    <source>
        <dbReference type="Proteomes" id="UP001054837"/>
    </source>
</evidence>
<gene>
    <name evidence="1" type="ORF">CDAR_43491</name>
</gene>
<evidence type="ECO:0000313" key="1">
    <source>
        <dbReference type="EMBL" id="GIY81929.1"/>
    </source>
</evidence>
<protein>
    <submittedName>
        <fullName evidence="1">Uncharacterized protein</fullName>
    </submittedName>
</protein>